<protein>
    <submittedName>
        <fullName evidence="2">Uncharacterized protein</fullName>
    </submittedName>
</protein>
<reference evidence="2 3" key="1">
    <citation type="submission" date="2024-01" db="EMBL/GenBank/DDBJ databases">
        <authorList>
            <person name="Alioto T."/>
            <person name="Alioto T."/>
            <person name="Gomez Garrido J."/>
        </authorList>
    </citation>
    <scope>NUCLEOTIDE SEQUENCE [LARGE SCALE GENOMIC DNA]</scope>
</reference>
<sequence length="110" mass="12871">MDKHTEAAHAEHQEQADREREREREGEREGERDRFCLIQLHKEHIRTALNYETHNDCCGAVCNRQPPPRRGKPLKCEGVMFCPETMADIQLSELCFTGLRSSLRDIYCEL</sequence>
<keyword evidence="3" id="KW-1185">Reference proteome</keyword>
<name>A0AAV1PSY2_SCOSC</name>
<accession>A0AAV1PSY2</accession>
<dbReference type="AlphaFoldDB" id="A0AAV1PSY2"/>
<evidence type="ECO:0000313" key="2">
    <source>
        <dbReference type="EMBL" id="CAK6975066.1"/>
    </source>
</evidence>
<proteinExistence type="predicted"/>
<evidence type="ECO:0000256" key="1">
    <source>
        <dbReference type="SAM" id="MobiDB-lite"/>
    </source>
</evidence>
<feature type="region of interest" description="Disordered" evidence="1">
    <location>
        <begin position="1"/>
        <end position="30"/>
    </location>
</feature>
<gene>
    <name evidence="2" type="ORF">FSCOSCO3_A028325</name>
</gene>
<organism evidence="2 3">
    <name type="scientific">Scomber scombrus</name>
    <name type="common">Atlantic mackerel</name>
    <name type="synonym">Scomber vernalis</name>
    <dbReference type="NCBI Taxonomy" id="13677"/>
    <lineage>
        <taxon>Eukaryota</taxon>
        <taxon>Metazoa</taxon>
        <taxon>Chordata</taxon>
        <taxon>Craniata</taxon>
        <taxon>Vertebrata</taxon>
        <taxon>Euteleostomi</taxon>
        <taxon>Actinopterygii</taxon>
        <taxon>Neopterygii</taxon>
        <taxon>Teleostei</taxon>
        <taxon>Neoteleostei</taxon>
        <taxon>Acanthomorphata</taxon>
        <taxon>Pelagiaria</taxon>
        <taxon>Scombriformes</taxon>
        <taxon>Scombridae</taxon>
        <taxon>Scomber</taxon>
    </lineage>
</organism>
<comment type="caution">
    <text evidence="2">The sequence shown here is derived from an EMBL/GenBank/DDBJ whole genome shotgun (WGS) entry which is preliminary data.</text>
</comment>
<dbReference type="EMBL" id="CAWUFR010000283">
    <property type="protein sequence ID" value="CAK6975066.1"/>
    <property type="molecule type" value="Genomic_DNA"/>
</dbReference>
<dbReference type="Proteomes" id="UP001314229">
    <property type="component" value="Unassembled WGS sequence"/>
</dbReference>
<evidence type="ECO:0000313" key="3">
    <source>
        <dbReference type="Proteomes" id="UP001314229"/>
    </source>
</evidence>